<dbReference type="PANTHER" id="PTHR11328">
    <property type="entry name" value="MAJOR FACILITATOR SUPERFAMILY DOMAIN-CONTAINING PROTEIN"/>
    <property type="match status" value="1"/>
</dbReference>
<feature type="transmembrane region" description="Helical" evidence="1">
    <location>
        <begin position="159"/>
        <end position="180"/>
    </location>
</feature>
<feature type="transmembrane region" description="Helical" evidence="1">
    <location>
        <begin position="19"/>
        <end position="36"/>
    </location>
</feature>
<dbReference type="InterPro" id="IPR036259">
    <property type="entry name" value="MFS_trans_sf"/>
</dbReference>
<evidence type="ECO:0000313" key="2">
    <source>
        <dbReference type="EMBL" id="MBP2018757.1"/>
    </source>
</evidence>
<proteinExistence type="predicted"/>
<sequence length="435" mass="47066">MPGEGGPLSPGPSRSGRTAWLYGLGMLGISIPVMAFENHIVFHYVDGLGLALGMAGLARTINSVWNALNDPLFGYLSDRTRTRWGRRRPWLMAGLPLFLLTFIMGFWVPAAFQAGARLFAWFLAALVLQETFATVMWTNFSSLYPELFREHRERSRAAAVKHGFQLLAMIVGIALTPMVMGLLGPAGMALLFAALAAVLVPASVTGCPEDPAASEAEPLGLTEAFRQTLTDRAFWIYALSATMTQFTFGLLGAGMTFYAKYTLGLDAAMTTVLFGMVFLTAIPTVALWSWFCRTRGGKRAWVTALATLVVASALLALGRDLWTGLAAGAVFGAGMSGVLVTTEVILAWVIDQDAERTGRRREGVYYAVNGFVTRISGALQGLAWGLLPLLFGYVSGDQPGPMPHHAFRFFMSAYPLVACTIALLMARRFPSPVRG</sequence>
<dbReference type="PANTHER" id="PTHR11328:SF24">
    <property type="entry name" value="MAJOR FACILITATOR SUPERFAMILY (MFS) PROFILE DOMAIN-CONTAINING PROTEIN"/>
    <property type="match status" value="1"/>
</dbReference>
<dbReference type="SUPFAM" id="SSF103473">
    <property type="entry name" value="MFS general substrate transporter"/>
    <property type="match status" value="1"/>
</dbReference>
<keyword evidence="1" id="KW-1133">Transmembrane helix</keyword>
<dbReference type="Pfam" id="PF13347">
    <property type="entry name" value="MFS_2"/>
    <property type="match status" value="1"/>
</dbReference>
<feature type="transmembrane region" description="Helical" evidence="1">
    <location>
        <begin position="186"/>
        <end position="204"/>
    </location>
</feature>
<dbReference type="EMBL" id="JAGGLG010000017">
    <property type="protein sequence ID" value="MBP2018757.1"/>
    <property type="molecule type" value="Genomic_DNA"/>
</dbReference>
<reference evidence="2 3" key="1">
    <citation type="submission" date="2021-03" db="EMBL/GenBank/DDBJ databases">
        <title>Genomic Encyclopedia of Type Strains, Phase IV (KMG-IV): sequencing the most valuable type-strain genomes for metagenomic binning, comparative biology and taxonomic classification.</title>
        <authorList>
            <person name="Goeker M."/>
        </authorList>
    </citation>
    <scope>NUCLEOTIDE SEQUENCE [LARGE SCALE GENOMIC DNA]</scope>
    <source>
        <strain evidence="2 3">DSM 27138</strain>
    </source>
</reference>
<dbReference type="InterPro" id="IPR039672">
    <property type="entry name" value="MFS_2"/>
</dbReference>
<dbReference type="Proteomes" id="UP001519289">
    <property type="component" value="Unassembled WGS sequence"/>
</dbReference>
<comment type="caution">
    <text evidence="2">The sequence shown here is derived from an EMBL/GenBank/DDBJ whole genome shotgun (WGS) entry which is preliminary data.</text>
</comment>
<protein>
    <submittedName>
        <fullName evidence="2">GPH family glycoside/pentoside/hexuronide:cation symporter</fullName>
    </submittedName>
</protein>
<keyword evidence="3" id="KW-1185">Reference proteome</keyword>
<feature type="transmembrane region" description="Helical" evidence="1">
    <location>
        <begin position="406"/>
        <end position="426"/>
    </location>
</feature>
<name>A0ABS4JTB0_9FIRM</name>
<keyword evidence="1" id="KW-0472">Membrane</keyword>
<gene>
    <name evidence="2" type="ORF">J2Z79_002172</name>
</gene>
<evidence type="ECO:0000256" key="1">
    <source>
        <dbReference type="SAM" id="Phobius"/>
    </source>
</evidence>
<feature type="transmembrane region" description="Helical" evidence="1">
    <location>
        <begin position="371"/>
        <end position="394"/>
    </location>
</feature>
<evidence type="ECO:0000313" key="3">
    <source>
        <dbReference type="Proteomes" id="UP001519289"/>
    </source>
</evidence>
<accession>A0ABS4JTB0</accession>
<feature type="transmembrane region" description="Helical" evidence="1">
    <location>
        <begin position="118"/>
        <end position="138"/>
    </location>
</feature>
<keyword evidence="1" id="KW-0812">Transmembrane</keyword>
<dbReference type="Gene3D" id="1.20.1250.20">
    <property type="entry name" value="MFS general substrate transporter like domains"/>
    <property type="match status" value="2"/>
</dbReference>
<feature type="transmembrane region" description="Helical" evidence="1">
    <location>
        <begin position="234"/>
        <end position="255"/>
    </location>
</feature>
<feature type="transmembrane region" description="Helical" evidence="1">
    <location>
        <begin position="89"/>
        <end position="112"/>
    </location>
</feature>
<dbReference type="RefSeq" id="WP_209466883.1">
    <property type="nucleotide sequence ID" value="NZ_JAGGLG010000017.1"/>
</dbReference>
<feature type="transmembrane region" description="Helical" evidence="1">
    <location>
        <begin position="300"/>
        <end position="318"/>
    </location>
</feature>
<feature type="transmembrane region" description="Helical" evidence="1">
    <location>
        <begin position="267"/>
        <end position="288"/>
    </location>
</feature>
<organism evidence="2 3">
    <name type="scientific">Symbiobacterium terraclitae</name>
    <dbReference type="NCBI Taxonomy" id="557451"/>
    <lineage>
        <taxon>Bacteria</taxon>
        <taxon>Bacillati</taxon>
        <taxon>Bacillota</taxon>
        <taxon>Clostridia</taxon>
        <taxon>Eubacteriales</taxon>
        <taxon>Symbiobacteriaceae</taxon>
        <taxon>Symbiobacterium</taxon>
    </lineage>
</organism>
<feature type="transmembrane region" description="Helical" evidence="1">
    <location>
        <begin position="324"/>
        <end position="350"/>
    </location>
</feature>